<dbReference type="Proteomes" id="UP000177625">
    <property type="component" value="Unassembled WGS sequence"/>
</dbReference>
<protein>
    <submittedName>
        <fullName evidence="1">Uncharacterized protein</fullName>
    </submittedName>
</protein>
<gene>
    <name evidence="1" type="ORF">RSE6_09905</name>
</gene>
<proteinExistence type="predicted"/>
<keyword evidence="2" id="KW-1185">Reference proteome</keyword>
<dbReference type="EMBL" id="FJVC01000367">
    <property type="protein sequence ID" value="CZT49111.1"/>
    <property type="molecule type" value="Genomic_DNA"/>
</dbReference>
<organism evidence="1 2">
    <name type="scientific">Rhynchosporium secalis</name>
    <name type="common">Barley scald fungus</name>
    <dbReference type="NCBI Taxonomy" id="38038"/>
    <lineage>
        <taxon>Eukaryota</taxon>
        <taxon>Fungi</taxon>
        <taxon>Dikarya</taxon>
        <taxon>Ascomycota</taxon>
        <taxon>Pezizomycotina</taxon>
        <taxon>Leotiomycetes</taxon>
        <taxon>Helotiales</taxon>
        <taxon>Ploettnerulaceae</taxon>
        <taxon>Rhynchosporium</taxon>
    </lineage>
</organism>
<sequence length="65" mass="7550">MRVQYVVECSLKRFIQNTDVDYPFGFRALVKTPLSTDEYCHVHFHCHISLVPDRSLGGSSHEIRI</sequence>
<dbReference type="AlphaFoldDB" id="A0A1E1MJ12"/>
<name>A0A1E1MJ12_RHYSE</name>
<accession>A0A1E1MJ12</accession>
<reference evidence="2" key="1">
    <citation type="submission" date="2016-03" db="EMBL/GenBank/DDBJ databases">
        <authorList>
            <person name="Guldener U."/>
        </authorList>
    </citation>
    <scope>NUCLEOTIDE SEQUENCE [LARGE SCALE GENOMIC DNA]</scope>
</reference>
<evidence type="ECO:0000313" key="1">
    <source>
        <dbReference type="EMBL" id="CZT49111.1"/>
    </source>
</evidence>
<evidence type="ECO:0000313" key="2">
    <source>
        <dbReference type="Proteomes" id="UP000177625"/>
    </source>
</evidence>